<accession>A0A1M5XV98</accession>
<comment type="similarity">
    <text evidence="1">Belongs to the bacterial reverse transcriptase family.</text>
</comment>
<dbReference type="RefSeq" id="WP_079605799.1">
    <property type="nucleotide sequence ID" value="NZ_LT670817.1"/>
</dbReference>
<dbReference type="Proteomes" id="UP000189796">
    <property type="component" value="Chromosome I"/>
</dbReference>
<keyword evidence="3" id="KW-0695">RNA-directed DNA polymerase</keyword>
<reference evidence="3 4" key="1">
    <citation type="submission" date="2016-11" db="EMBL/GenBank/DDBJ databases">
        <authorList>
            <person name="Jaros S."/>
            <person name="Januszkiewicz K."/>
            <person name="Wedrychowicz H."/>
        </authorList>
    </citation>
    <scope>NUCLEOTIDE SEQUENCE [LARGE SCALE GENOMIC DNA]</scope>
    <source>
        <strain evidence="3 4">GAS138</strain>
    </source>
</reference>
<dbReference type="GO" id="GO:0003964">
    <property type="term" value="F:RNA-directed DNA polymerase activity"/>
    <property type="evidence" value="ECO:0007669"/>
    <property type="project" value="UniProtKB-KW"/>
</dbReference>
<proteinExistence type="inferred from homology"/>
<dbReference type="AlphaFoldDB" id="A0A1M5XV98"/>
<evidence type="ECO:0000259" key="2">
    <source>
        <dbReference type="PROSITE" id="PS50878"/>
    </source>
</evidence>
<keyword evidence="3" id="KW-0808">Transferase</keyword>
<feature type="domain" description="Reverse transcriptase" evidence="2">
    <location>
        <begin position="73"/>
        <end position="282"/>
    </location>
</feature>
<gene>
    <name evidence="3" type="ORF">SAMN05443248_7632</name>
</gene>
<dbReference type="OrthoDB" id="9793236at2"/>
<evidence type="ECO:0000313" key="4">
    <source>
        <dbReference type="Proteomes" id="UP000189796"/>
    </source>
</evidence>
<sequence>MPTRLSKLSIGRAIDHLAAFGDTDVFPHLIEIAFLSARRDKIIDELSKLDLDLFQPAQAIETIAPKSRLGFRIVHQLPVLETILFTAAVVEIGADLEKLKRPIDEFGPFAYRFSSKPSSSLFVEDHSYRAWLEWQRAFVAKNHFTHVVLTDIADFYQRIYFHRIENILDVATTKKGINAFIKTLIKQIRSRQSYGIPVGGSASRLLAEAVLSDADSALADEGFLFTRYVDDYRLFLDGNQSPYSALAFLAEQLATSEGLSLNAQKTKLLKIDDFNEFLSSQLVDVSDEAEQSALYQLNHALYFEEEPSQEDIEKLKALNLLEVLEKELSEEMWDFGKIRAIFLGLRLTEDENAADFIVTRLDDLIPFIKEVVLLLHELPRGAPFLSEALRQAIVGQLKAGPASSVPTIRVWLMELFLRGCLEIDHRGLVEIAKDETLSNRHSLIIRGLNNDVNFFRRNKTRFDELNGFEKMAFLMGATCLPKDEFKAWVGAVKPNMTRPLDGLFCNWIASKPGELADLIRDRGENRF</sequence>
<keyword evidence="3" id="KW-0548">Nucleotidyltransferase</keyword>
<dbReference type="PANTHER" id="PTHR34047:SF8">
    <property type="entry name" value="PROTEIN YKFC"/>
    <property type="match status" value="1"/>
</dbReference>
<dbReference type="InterPro" id="IPR051083">
    <property type="entry name" value="GrpII_Intron_Splice-Mob/Def"/>
</dbReference>
<evidence type="ECO:0000313" key="3">
    <source>
        <dbReference type="EMBL" id="SHI03458.1"/>
    </source>
</evidence>
<dbReference type="PANTHER" id="PTHR34047">
    <property type="entry name" value="NUCLEAR INTRON MATURASE 1, MITOCHONDRIAL-RELATED"/>
    <property type="match status" value="1"/>
</dbReference>
<name>A0A1M5XV98_9BRAD</name>
<organism evidence="3 4">
    <name type="scientific">Bradyrhizobium erythrophlei</name>
    <dbReference type="NCBI Taxonomy" id="1437360"/>
    <lineage>
        <taxon>Bacteria</taxon>
        <taxon>Pseudomonadati</taxon>
        <taxon>Pseudomonadota</taxon>
        <taxon>Alphaproteobacteria</taxon>
        <taxon>Hyphomicrobiales</taxon>
        <taxon>Nitrobacteraceae</taxon>
        <taxon>Bradyrhizobium</taxon>
    </lineage>
</organism>
<dbReference type="InterPro" id="IPR000477">
    <property type="entry name" value="RT_dom"/>
</dbReference>
<dbReference type="CDD" id="cd01646">
    <property type="entry name" value="RT_Bac_retron_I"/>
    <property type="match status" value="1"/>
</dbReference>
<dbReference type="PROSITE" id="PS50878">
    <property type="entry name" value="RT_POL"/>
    <property type="match status" value="1"/>
</dbReference>
<dbReference type="EMBL" id="LT670817">
    <property type="protein sequence ID" value="SHI03458.1"/>
    <property type="molecule type" value="Genomic_DNA"/>
</dbReference>
<evidence type="ECO:0000256" key="1">
    <source>
        <dbReference type="ARBA" id="ARBA00034120"/>
    </source>
</evidence>
<dbReference type="Pfam" id="PF00078">
    <property type="entry name" value="RVT_1"/>
    <property type="match status" value="1"/>
</dbReference>
<protein>
    <submittedName>
        <fullName evidence="3">Reverse transcriptase (RNA-dependent DNA polymerase)</fullName>
    </submittedName>
</protein>